<dbReference type="SUPFAM" id="SSF53218">
    <property type="entry name" value="Molybdenum cofactor biosynthesis proteins"/>
    <property type="match status" value="1"/>
</dbReference>
<organism evidence="5 6">
    <name type="scientific">Algoriphagus oliviformis</name>
    <dbReference type="NCBI Taxonomy" id="2811231"/>
    <lineage>
        <taxon>Bacteria</taxon>
        <taxon>Pseudomonadati</taxon>
        <taxon>Bacteroidota</taxon>
        <taxon>Cytophagia</taxon>
        <taxon>Cytophagales</taxon>
        <taxon>Cyclobacteriaceae</taxon>
        <taxon>Algoriphagus</taxon>
    </lineage>
</organism>
<sequence length="293" mass="31495">MEDITPKSTTLQEAQAEAVLKVSKSETVAAILEKRVPKGDVLEMAKVAGLFAVKNTHLQLPQAYPTPIEFTSVEYQVEDLEIRITVRVRSVSKSSLEMHALHGVSITALTMYDMLKPLDKGISIARIGILEKEERKLSSGATQPFNAAVVLCSNAVLKGIKPDSAGQAILEKLRGYQAKITSYELLPDDLELIRAKAKSLALENRLVIFAGGTGLAKTDVTTEALEPLLDRKIPGIAEAMRSYGQCRTPHAMLSRSLAGMVGNCLVLAIPGSSRGAAESMEALFPQLLEGAGI</sequence>
<feature type="domain" description="MoaB/Mog" evidence="4">
    <location>
        <begin position="148"/>
        <end position="290"/>
    </location>
</feature>
<comment type="pathway">
    <text evidence="1">Cofactor biosynthesis; molybdopterin biosynthesis.</text>
</comment>
<keyword evidence="6" id="KW-1185">Reference proteome</keyword>
<name>A0ABS3C8Y5_9BACT</name>
<evidence type="ECO:0000313" key="5">
    <source>
        <dbReference type="EMBL" id="MBN7813029.1"/>
    </source>
</evidence>
<reference evidence="5 6" key="1">
    <citation type="submission" date="2021-03" db="EMBL/GenBank/DDBJ databases">
        <title>novel species isolated from a fishpond in China.</title>
        <authorList>
            <person name="Lu H."/>
            <person name="Cai Z."/>
        </authorList>
    </citation>
    <scope>NUCLEOTIDE SEQUENCE [LARGE SCALE GENOMIC DNA]</scope>
    <source>
        <strain evidence="5 6">H41</strain>
    </source>
</reference>
<evidence type="ECO:0000256" key="1">
    <source>
        <dbReference type="ARBA" id="ARBA00005046"/>
    </source>
</evidence>
<dbReference type="CDD" id="cd00886">
    <property type="entry name" value="MogA_MoaB"/>
    <property type="match status" value="1"/>
</dbReference>
<dbReference type="RefSeq" id="WP_206579807.1">
    <property type="nucleotide sequence ID" value="NZ_JAFKCT010000010.1"/>
</dbReference>
<dbReference type="InterPro" id="IPR036425">
    <property type="entry name" value="MoaB/Mog-like_dom_sf"/>
</dbReference>
<dbReference type="EC" id="4.6.1.17" evidence="5"/>
<dbReference type="InterPro" id="IPR001453">
    <property type="entry name" value="MoaB/Mog_dom"/>
</dbReference>
<evidence type="ECO:0000259" key="4">
    <source>
        <dbReference type="SMART" id="SM00852"/>
    </source>
</evidence>
<comment type="function">
    <text evidence="3">Catalyzes the conversion of (8S)-3',8-cyclo-7,8-dihydroguanosine 5'-triphosphate to cyclic pyranopterin monophosphate (cPMP).</text>
</comment>
<dbReference type="EMBL" id="JAFKCT010000010">
    <property type="protein sequence ID" value="MBN7813029.1"/>
    <property type="molecule type" value="Genomic_DNA"/>
</dbReference>
<dbReference type="PANTHER" id="PTHR43764:SF1">
    <property type="entry name" value="MOLYBDOPTERIN MOLYBDOTRANSFERASE"/>
    <property type="match status" value="1"/>
</dbReference>
<dbReference type="Pfam" id="PF00994">
    <property type="entry name" value="MoCF_biosynth"/>
    <property type="match status" value="1"/>
</dbReference>
<dbReference type="SUPFAM" id="SSF55040">
    <property type="entry name" value="Molybdenum cofactor biosynthesis protein C, MoaC"/>
    <property type="match status" value="1"/>
</dbReference>
<protein>
    <submittedName>
        <fullName evidence="5">Bifunctional molybdenum cofactor biosynthesis protein MoaC/MoaB</fullName>
        <ecNumber evidence="5">4.6.1.17</ecNumber>
    </submittedName>
</protein>
<dbReference type="InterPro" id="IPR051920">
    <property type="entry name" value="MPT_Adenylyltrnsfr/MoaC-Rel"/>
</dbReference>
<dbReference type="Gene3D" id="3.30.70.640">
    <property type="entry name" value="Molybdopterin cofactor biosynthesis C (MoaC) domain"/>
    <property type="match status" value="1"/>
</dbReference>
<proteinExistence type="predicted"/>
<keyword evidence="5" id="KW-0456">Lyase</keyword>
<keyword evidence="2" id="KW-0501">Molybdenum cofactor biosynthesis</keyword>
<dbReference type="InterPro" id="IPR002820">
    <property type="entry name" value="Mopterin_CF_biosynth-C_dom"/>
</dbReference>
<gene>
    <name evidence="5" type="primary">moaCB</name>
    <name evidence="5" type="ORF">J0A68_18895</name>
</gene>
<evidence type="ECO:0000313" key="6">
    <source>
        <dbReference type="Proteomes" id="UP000664317"/>
    </source>
</evidence>
<dbReference type="PANTHER" id="PTHR43764">
    <property type="entry name" value="MOLYBDENUM COFACTOR BIOSYNTHESIS"/>
    <property type="match status" value="1"/>
</dbReference>
<dbReference type="Pfam" id="PF01967">
    <property type="entry name" value="MoaC"/>
    <property type="match status" value="1"/>
</dbReference>
<evidence type="ECO:0000256" key="2">
    <source>
        <dbReference type="ARBA" id="ARBA00023150"/>
    </source>
</evidence>
<dbReference type="Proteomes" id="UP000664317">
    <property type="component" value="Unassembled WGS sequence"/>
</dbReference>
<accession>A0ABS3C8Y5</accession>
<dbReference type="NCBIfam" id="NF002947">
    <property type="entry name" value="PRK03604.1"/>
    <property type="match status" value="1"/>
</dbReference>
<dbReference type="Gene3D" id="3.40.980.10">
    <property type="entry name" value="MoaB/Mog-like domain"/>
    <property type="match status" value="1"/>
</dbReference>
<dbReference type="InterPro" id="IPR036522">
    <property type="entry name" value="MoaC_sf"/>
</dbReference>
<evidence type="ECO:0000256" key="3">
    <source>
        <dbReference type="ARBA" id="ARBA00055087"/>
    </source>
</evidence>
<comment type="caution">
    <text evidence="5">The sequence shown here is derived from an EMBL/GenBank/DDBJ whole genome shotgun (WGS) entry which is preliminary data.</text>
</comment>
<dbReference type="GO" id="GO:0061799">
    <property type="term" value="F:cyclic pyranopterin monophosphate synthase activity"/>
    <property type="evidence" value="ECO:0007669"/>
    <property type="project" value="UniProtKB-EC"/>
</dbReference>
<dbReference type="SMART" id="SM00852">
    <property type="entry name" value="MoCF_biosynth"/>
    <property type="match status" value="1"/>
</dbReference>